<dbReference type="Proteomes" id="UP000291124">
    <property type="component" value="Chromosome"/>
</dbReference>
<dbReference type="InterPro" id="IPR001173">
    <property type="entry name" value="Glyco_trans_2-like"/>
</dbReference>
<dbReference type="SUPFAM" id="SSF53448">
    <property type="entry name" value="Nucleotide-diphospho-sugar transferases"/>
    <property type="match status" value="1"/>
</dbReference>
<evidence type="ECO:0000313" key="3">
    <source>
        <dbReference type="Proteomes" id="UP000291124"/>
    </source>
</evidence>
<dbReference type="KEGG" id="fnk:E1750_15885"/>
<keyword evidence="3" id="KW-1185">Reference proteome</keyword>
<organism evidence="2 3">
    <name type="scientific">Flavobacterium nackdongense</name>
    <dbReference type="NCBI Taxonomy" id="2547394"/>
    <lineage>
        <taxon>Bacteria</taxon>
        <taxon>Pseudomonadati</taxon>
        <taxon>Bacteroidota</taxon>
        <taxon>Flavobacteriia</taxon>
        <taxon>Flavobacteriales</taxon>
        <taxon>Flavobacteriaceae</taxon>
        <taxon>Flavobacterium</taxon>
    </lineage>
</organism>
<feature type="domain" description="Glycosyltransferase 2-like" evidence="1">
    <location>
        <begin position="6"/>
        <end position="183"/>
    </location>
</feature>
<dbReference type="InterPro" id="IPR029044">
    <property type="entry name" value="Nucleotide-diphossugar_trans"/>
</dbReference>
<dbReference type="Gene3D" id="3.90.550.10">
    <property type="entry name" value="Spore Coat Polysaccharide Biosynthesis Protein SpsA, Chain A"/>
    <property type="match status" value="1"/>
</dbReference>
<evidence type="ECO:0000313" key="2">
    <source>
        <dbReference type="EMBL" id="QBN20672.1"/>
    </source>
</evidence>
<dbReference type="Pfam" id="PF00535">
    <property type="entry name" value="Glycos_transf_2"/>
    <property type="match status" value="1"/>
</dbReference>
<dbReference type="CDD" id="cd04186">
    <property type="entry name" value="GT_2_like_c"/>
    <property type="match status" value="1"/>
</dbReference>
<accession>A0A4V1AH86</accession>
<gene>
    <name evidence="2" type="ORF">E1750_15885</name>
</gene>
<proteinExistence type="predicted"/>
<dbReference type="AlphaFoldDB" id="A0A4V1AH86"/>
<reference evidence="3" key="1">
    <citation type="submission" date="2019-03" db="EMBL/GenBank/DDBJ databases">
        <title>Flavobacterium sp.</title>
        <authorList>
            <person name="Kim H."/>
        </authorList>
    </citation>
    <scope>NUCLEOTIDE SEQUENCE [LARGE SCALE GENOMIC DNA]</scope>
    <source>
        <strain evidence="3">GS13</strain>
    </source>
</reference>
<evidence type="ECO:0000259" key="1">
    <source>
        <dbReference type="Pfam" id="PF00535"/>
    </source>
</evidence>
<dbReference type="EMBL" id="CP037933">
    <property type="protein sequence ID" value="QBN20672.1"/>
    <property type="molecule type" value="Genomic_DNA"/>
</dbReference>
<name>A0A4V1AH86_9FLAO</name>
<dbReference type="PANTHER" id="PTHR43179">
    <property type="entry name" value="RHAMNOSYLTRANSFERASE WBBL"/>
    <property type="match status" value="1"/>
</dbReference>
<sequence>MYDIAILLINYNSSEHSINCIRSIVEKTAIEIRYQIIITDNCSETEDYLKLKAFCESLNSDTIELHRSKINTGFGGGNMFGVQFSNANYLAFLNNDTLLKNDCLSILKNALESNSNIGIAGAQAYKENGDFMISLDHFASPTKEILGRNFLEILNSKKFPKRKKHYTNPIQVNFVPGSFMFIRATDFYEVGGFDTTIFLYYEETDLCLRLAQKSKFAYLIPEAEFVHFHGVSTGKSLAIKKELKISLLYIMRKHYGYFGYKAVQLFLTIKYFFSSLFKPKNWSLFLLVLTGAPLSKSLKNKQIIKI</sequence>
<keyword evidence="2" id="KW-0808">Transferase</keyword>
<dbReference type="OrthoDB" id="9771846at2"/>
<protein>
    <submittedName>
        <fullName evidence="2">Glycosyltransferase family 2 protein</fullName>
    </submittedName>
</protein>
<dbReference type="GO" id="GO:0016740">
    <property type="term" value="F:transferase activity"/>
    <property type="evidence" value="ECO:0007669"/>
    <property type="project" value="UniProtKB-KW"/>
</dbReference>
<dbReference type="PANTHER" id="PTHR43179:SF7">
    <property type="entry name" value="RHAMNOSYLTRANSFERASE WBBL"/>
    <property type="match status" value="1"/>
</dbReference>